<dbReference type="InterPro" id="IPR006869">
    <property type="entry name" value="DUF547"/>
</dbReference>
<evidence type="ECO:0000313" key="2">
    <source>
        <dbReference type="Proteomes" id="UP000085678"/>
    </source>
</evidence>
<dbReference type="STRING" id="7574.A0A1S3I553"/>
<dbReference type="PANTHER" id="PTHR46361:SF3">
    <property type="entry name" value="ELECTRON CARRIER_ PROTEIN DISULFIDE OXIDOREDUCTASE"/>
    <property type="match status" value="1"/>
</dbReference>
<dbReference type="GeneID" id="106161089"/>
<keyword evidence="2" id="KW-1185">Reference proteome</keyword>
<gene>
    <name evidence="3" type="primary">LOC106161089</name>
</gene>
<feature type="domain" description="DUF547" evidence="1">
    <location>
        <begin position="35"/>
        <end position="165"/>
    </location>
</feature>
<dbReference type="InParanoid" id="A0A1S3I553"/>
<dbReference type="RefSeq" id="XP_013393400.1">
    <property type="nucleotide sequence ID" value="XM_013537946.2"/>
</dbReference>
<proteinExistence type="predicted"/>
<dbReference type="OrthoDB" id="418495at2759"/>
<dbReference type="PANTHER" id="PTHR46361">
    <property type="entry name" value="ELECTRON CARRIER/ PROTEIN DISULFIDE OXIDOREDUCTASE"/>
    <property type="match status" value="1"/>
</dbReference>
<dbReference type="AlphaFoldDB" id="A0A1S3I553"/>
<sequence>MTGDGKNIDYVALKSSKTFAEYKEKSKALAHVQLESFSEEEKIAFCINVYNALTIHGLVEVSGKDLPSSVLDIKQFWKTTGYNLGGHVFSLDHIEHGILRGNRPHPASQDSPFKQDDPRLKYVVKTVDPRIHFALNCGARSCPAINVYTAENLNSALDAAAKAFIDQEVFVNVKVREIRVSRLFQWYRSDFGNMDVDAIRWIRPYLSKEKAEEMDILLDALEASGGVNIQYSDYNWKLNKVLPKP</sequence>
<dbReference type="KEGG" id="lak:106161089"/>
<protein>
    <submittedName>
        <fullName evidence="3">Uncharacterized protein LOC106161089</fullName>
    </submittedName>
</protein>
<reference evidence="3" key="1">
    <citation type="submission" date="2025-08" db="UniProtKB">
        <authorList>
            <consortium name="RefSeq"/>
        </authorList>
    </citation>
    <scope>IDENTIFICATION</scope>
    <source>
        <tissue evidence="3">Gonads</tissue>
    </source>
</reference>
<dbReference type="Pfam" id="PF04784">
    <property type="entry name" value="DUF547"/>
    <property type="match status" value="1"/>
</dbReference>
<organism evidence="2 3">
    <name type="scientific">Lingula anatina</name>
    <name type="common">Brachiopod</name>
    <name type="synonym">Lingula unguis</name>
    <dbReference type="NCBI Taxonomy" id="7574"/>
    <lineage>
        <taxon>Eukaryota</taxon>
        <taxon>Metazoa</taxon>
        <taxon>Spiralia</taxon>
        <taxon>Lophotrochozoa</taxon>
        <taxon>Brachiopoda</taxon>
        <taxon>Linguliformea</taxon>
        <taxon>Lingulata</taxon>
        <taxon>Lingulida</taxon>
        <taxon>Linguloidea</taxon>
        <taxon>Lingulidae</taxon>
        <taxon>Lingula</taxon>
    </lineage>
</organism>
<evidence type="ECO:0000259" key="1">
    <source>
        <dbReference type="Pfam" id="PF04784"/>
    </source>
</evidence>
<dbReference type="Proteomes" id="UP000085678">
    <property type="component" value="Unplaced"/>
</dbReference>
<evidence type="ECO:0000313" key="3">
    <source>
        <dbReference type="RefSeq" id="XP_013393400.1"/>
    </source>
</evidence>
<accession>A0A1S3I553</accession>
<name>A0A1S3I553_LINAN</name>